<gene>
    <name evidence="5" type="ORF">BIW11_07054</name>
</gene>
<keyword evidence="6" id="KW-1185">Reference proteome</keyword>
<dbReference type="PROSITE" id="PS50304">
    <property type="entry name" value="TUDOR"/>
    <property type="match status" value="1"/>
</dbReference>
<dbReference type="PANTHER" id="PTHR13681">
    <property type="entry name" value="SURVIVAL OF MOTOR NEURON-RELATED-SPLICING FACTOR 30-RELATED"/>
    <property type="match status" value="1"/>
</dbReference>
<dbReference type="SMART" id="SM00333">
    <property type="entry name" value="TUDOR"/>
    <property type="match status" value="1"/>
</dbReference>
<dbReference type="InterPro" id="IPR002999">
    <property type="entry name" value="Tudor"/>
</dbReference>
<comment type="caution">
    <text evidence="5">The sequence shown here is derived from an EMBL/GenBank/DDBJ whole genome shotgun (WGS) entry which is preliminary data.</text>
</comment>
<dbReference type="Pfam" id="PF08585">
    <property type="entry name" value="RMI1_N_C"/>
    <property type="match status" value="1"/>
</dbReference>
<dbReference type="EMBL" id="MNPL01003441">
    <property type="protein sequence ID" value="OQR77500.1"/>
    <property type="molecule type" value="Genomic_DNA"/>
</dbReference>
<feature type="compositionally biased region" description="Polar residues" evidence="3">
    <location>
        <begin position="432"/>
        <end position="460"/>
    </location>
</feature>
<evidence type="ECO:0000313" key="6">
    <source>
        <dbReference type="Proteomes" id="UP000192247"/>
    </source>
</evidence>
<evidence type="ECO:0000256" key="2">
    <source>
        <dbReference type="ARBA" id="ARBA00023242"/>
    </source>
</evidence>
<evidence type="ECO:0000256" key="3">
    <source>
        <dbReference type="SAM" id="MobiDB-lite"/>
    </source>
</evidence>
<accession>A0A1V9XVH9</accession>
<feature type="compositionally biased region" description="Polar residues" evidence="3">
    <location>
        <begin position="682"/>
        <end position="692"/>
    </location>
</feature>
<dbReference type="STRING" id="418985.A0A1V9XVH9"/>
<protein>
    <submittedName>
        <fullName evidence="5">Tudor domain-containing protein 3-like</fullName>
    </submittedName>
</protein>
<dbReference type="InterPro" id="IPR013894">
    <property type="entry name" value="RMI1_OB"/>
</dbReference>
<dbReference type="InParanoid" id="A0A1V9XVH9"/>
<feature type="compositionally biased region" description="Polar residues" evidence="3">
    <location>
        <begin position="349"/>
        <end position="374"/>
    </location>
</feature>
<dbReference type="OrthoDB" id="434939at2759"/>
<evidence type="ECO:0000256" key="1">
    <source>
        <dbReference type="ARBA" id="ARBA00004123"/>
    </source>
</evidence>
<dbReference type="Gene3D" id="2.40.50.770">
    <property type="entry name" value="RecQ-mediated genome instability protein Rmi1, C-terminal domain"/>
    <property type="match status" value="1"/>
</dbReference>
<comment type="subcellular location">
    <subcellularLocation>
        <location evidence="1">Nucleus</location>
    </subcellularLocation>
</comment>
<feature type="compositionally biased region" description="Polar residues" evidence="3">
    <location>
        <begin position="410"/>
        <end position="419"/>
    </location>
</feature>
<dbReference type="Pfam" id="PF00567">
    <property type="entry name" value="TUDOR"/>
    <property type="match status" value="1"/>
</dbReference>
<evidence type="ECO:0000259" key="4">
    <source>
        <dbReference type="PROSITE" id="PS50304"/>
    </source>
</evidence>
<dbReference type="PANTHER" id="PTHR13681:SF24">
    <property type="entry name" value="TUDOR DOMAIN-CONTAINING PROTEIN 3"/>
    <property type="match status" value="1"/>
</dbReference>
<dbReference type="SMART" id="SM01161">
    <property type="entry name" value="DUF1767"/>
    <property type="match status" value="1"/>
</dbReference>
<proteinExistence type="predicted"/>
<feature type="compositionally biased region" description="Basic and acidic residues" evidence="3">
    <location>
        <begin position="474"/>
        <end position="511"/>
    </location>
</feature>
<keyword evidence="2" id="KW-0539">Nucleus</keyword>
<feature type="region of interest" description="Disordered" evidence="3">
    <location>
        <begin position="682"/>
        <end position="760"/>
    </location>
</feature>
<dbReference type="Gene3D" id="2.30.30.140">
    <property type="match status" value="1"/>
</dbReference>
<reference evidence="5 6" key="1">
    <citation type="journal article" date="2017" name="Gigascience">
        <title>Draft genome of the honey bee ectoparasitic mite, Tropilaelaps mercedesae, is shaped by the parasitic life history.</title>
        <authorList>
            <person name="Dong X."/>
            <person name="Armstrong S.D."/>
            <person name="Xia D."/>
            <person name="Makepeace B.L."/>
            <person name="Darby A.C."/>
            <person name="Kadowaki T."/>
        </authorList>
    </citation>
    <scope>NUCLEOTIDE SEQUENCE [LARGE SCALE GENOMIC DNA]</scope>
    <source>
        <strain evidence="5">Wuxi-XJTLU</strain>
    </source>
</reference>
<feature type="compositionally biased region" description="Basic and acidic residues" evidence="3">
    <location>
        <begin position="292"/>
        <end position="314"/>
    </location>
</feature>
<dbReference type="SUPFAM" id="SSF63748">
    <property type="entry name" value="Tudor/PWWP/MBT"/>
    <property type="match status" value="1"/>
</dbReference>
<feature type="region of interest" description="Disordered" evidence="3">
    <location>
        <begin position="394"/>
        <end position="580"/>
    </location>
</feature>
<dbReference type="AlphaFoldDB" id="A0A1V9XVH9"/>
<organism evidence="5 6">
    <name type="scientific">Tropilaelaps mercedesae</name>
    <dbReference type="NCBI Taxonomy" id="418985"/>
    <lineage>
        <taxon>Eukaryota</taxon>
        <taxon>Metazoa</taxon>
        <taxon>Ecdysozoa</taxon>
        <taxon>Arthropoda</taxon>
        <taxon>Chelicerata</taxon>
        <taxon>Arachnida</taxon>
        <taxon>Acari</taxon>
        <taxon>Parasitiformes</taxon>
        <taxon>Mesostigmata</taxon>
        <taxon>Gamasina</taxon>
        <taxon>Dermanyssoidea</taxon>
        <taxon>Laelapidae</taxon>
        <taxon>Tropilaelaps</taxon>
    </lineage>
</organism>
<feature type="compositionally biased region" description="Basic and acidic residues" evidence="3">
    <location>
        <begin position="323"/>
        <end position="332"/>
    </location>
</feature>
<dbReference type="FunCoup" id="A0A1V9XVH9">
    <property type="interactions" value="1262"/>
</dbReference>
<feature type="domain" description="Tudor" evidence="4">
    <location>
        <begin position="621"/>
        <end position="681"/>
    </location>
</feature>
<feature type="compositionally biased region" description="Polar residues" evidence="3">
    <location>
        <begin position="566"/>
        <end position="577"/>
    </location>
</feature>
<feature type="compositionally biased region" description="Gly residues" evidence="3">
    <location>
        <begin position="734"/>
        <end position="749"/>
    </location>
</feature>
<sequence length="760" mass="82426">MASLDEQLRKRGWFLNKEAITDLTEGANDCSADDVIRKALDTDLCEMGSGCIPEDLARNFRNVEKVSGPAVWQIQRIRNTAAPKADPDNDHGNKFLRLHLTDGVTSFSAVLGGKSGLSVQHTPPGTKLLLNPQSVPVCNGFVLLSERDFKILGGTVQHLVEKWKLAKDLSQHKRTSGEAGPPPWVPFGGQIDKDLIKQLKTGGPFKAMDRAGASKGAPNEAFERHRTSTIEEVTAATQGGGKRKVFGGGAREVHDNDVAIICERGYSAEAAGTALRNNNYSVTAALKSLSLRGERGNRDRMQRGGPDGGRESSRFAEGSCEDGVDHRGDRGGPRGMRKGLRGREERDSTSGSRSQLHGTAISSTSSDLVGCKTQSSAPTTLFDMISTQVNLPEQQQHAQLRARGDDVRTSHLQSHQPHGQNGFAPFGEQYPSYESSGGQRGNRSWPQGNSGGTNTHSGAQGLQGHDGNRGLTNKGERLDRASGRDELNRRHPERVNDHRNRDMRDGQGHRDGMHRRVGHDNVGGSTNRVGQRGQRVDNYVAEFPTLPSSGSNSSRRTEEQVLPTMAPQSNQARSFSNLPPAAYGSSGVGAYQIERSSAHGPPRSSRNCASGVAQFQQGAHKLKAGQRVFAKYWEDDCMYRAVVHEMAASGRTCVVVFVEYGNYEEVLVQDIEQTTWEDSGTQRFQHGNTASGGPQGKMSGSKDRRFGTTSLEDGGSQKDTEHQGGYSGNRGSRRPGGGGHRGGYRGGGFYRAVPRRQQMH</sequence>
<dbReference type="GO" id="GO:0005634">
    <property type="term" value="C:nucleus"/>
    <property type="evidence" value="ECO:0007669"/>
    <property type="project" value="UniProtKB-SubCell"/>
</dbReference>
<name>A0A1V9XVH9_9ACAR</name>
<dbReference type="InterPro" id="IPR042470">
    <property type="entry name" value="RMI1_N_C_sf"/>
</dbReference>
<feature type="region of interest" description="Disordered" evidence="3">
    <location>
        <begin position="291"/>
        <end position="374"/>
    </location>
</feature>
<dbReference type="Proteomes" id="UP000192247">
    <property type="component" value="Unassembled WGS sequence"/>
</dbReference>
<evidence type="ECO:0000313" key="5">
    <source>
        <dbReference type="EMBL" id="OQR77500.1"/>
    </source>
</evidence>